<name>A0A835D6D4_TETSI</name>
<dbReference type="AlphaFoldDB" id="A0A835D6D4"/>
<dbReference type="EMBL" id="JABCRI010000019">
    <property type="protein sequence ID" value="KAF8388744.1"/>
    <property type="molecule type" value="Genomic_DNA"/>
</dbReference>
<dbReference type="CDD" id="cd00167">
    <property type="entry name" value="SANT"/>
    <property type="match status" value="1"/>
</dbReference>
<evidence type="ECO:0000259" key="5">
    <source>
        <dbReference type="PROSITE" id="PS50090"/>
    </source>
</evidence>
<evidence type="ECO:0000313" key="6">
    <source>
        <dbReference type="EMBL" id="KAF8388744.1"/>
    </source>
</evidence>
<proteinExistence type="predicted"/>
<sequence length="213" mass="23882">MGRSPCCSKEGMNRGAWTTIEDRILADYIKIHGEGRWRNLPKKAASTLSRKNSNQSNNKKKPELIRPPSPKMESRVVRTKALRCTKPFVTPQPDIGPSMVRELVNNKAVEAESCDGVSSVTPLEDHSSDFMMDLNMGELFLSNFLDNDLSQLCDFNNSIVGVGSNDNRSNDDFSPSTDQPFLFSDEMLENWTGNDSVQQDFDMDLQSFLGVYS</sequence>
<comment type="subcellular location">
    <subcellularLocation>
        <location evidence="1">Nucleus</location>
    </subcellularLocation>
</comment>
<dbReference type="Gene3D" id="1.10.10.60">
    <property type="entry name" value="Homeodomain-like"/>
    <property type="match status" value="1"/>
</dbReference>
<dbReference type="InterPro" id="IPR001005">
    <property type="entry name" value="SANT/Myb"/>
</dbReference>
<gene>
    <name evidence="6" type="ORF">HHK36_025424</name>
</gene>
<evidence type="ECO:0000256" key="1">
    <source>
        <dbReference type="ARBA" id="ARBA00004123"/>
    </source>
</evidence>
<evidence type="ECO:0000256" key="3">
    <source>
        <dbReference type="ARBA" id="ARBA00023242"/>
    </source>
</evidence>
<keyword evidence="3" id="KW-0539">Nucleus</keyword>
<evidence type="ECO:0000313" key="7">
    <source>
        <dbReference type="Proteomes" id="UP000655225"/>
    </source>
</evidence>
<evidence type="ECO:0000256" key="4">
    <source>
        <dbReference type="SAM" id="MobiDB-lite"/>
    </source>
</evidence>
<dbReference type="OrthoDB" id="2143914at2759"/>
<keyword evidence="7" id="KW-1185">Reference proteome</keyword>
<feature type="domain" description="Myb-like" evidence="5">
    <location>
        <begin position="9"/>
        <end position="64"/>
    </location>
</feature>
<comment type="caution">
    <text evidence="6">The sequence shown here is derived from an EMBL/GenBank/DDBJ whole genome shotgun (WGS) entry which is preliminary data.</text>
</comment>
<accession>A0A835D6D4</accession>
<dbReference type="GO" id="GO:0003677">
    <property type="term" value="F:DNA binding"/>
    <property type="evidence" value="ECO:0007669"/>
    <property type="project" value="UniProtKB-KW"/>
</dbReference>
<dbReference type="PROSITE" id="PS50090">
    <property type="entry name" value="MYB_LIKE"/>
    <property type="match status" value="1"/>
</dbReference>
<reference evidence="6 7" key="1">
    <citation type="submission" date="2020-04" db="EMBL/GenBank/DDBJ databases">
        <title>Plant Genome Project.</title>
        <authorList>
            <person name="Zhang R.-G."/>
        </authorList>
    </citation>
    <scope>NUCLEOTIDE SEQUENCE [LARGE SCALE GENOMIC DNA]</scope>
    <source>
        <strain evidence="6">YNK0</strain>
        <tissue evidence="6">Leaf</tissue>
    </source>
</reference>
<keyword evidence="2" id="KW-0238">DNA-binding</keyword>
<dbReference type="Proteomes" id="UP000655225">
    <property type="component" value="Unassembled WGS sequence"/>
</dbReference>
<dbReference type="InterPro" id="IPR015495">
    <property type="entry name" value="Myb_TF_plants"/>
</dbReference>
<dbReference type="Pfam" id="PF00249">
    <property type="entry name" value="Myb_DNA-binding"/>
    <property type="match status" value="1"/>
</dbReference>
<organism evidence="6 7">
    <name type="scientific">Tetracentron sinense</name>
    <name type="common">Spur-leaf</name>
    <dbReference type="NCBI Taxonomy" id="13715"/>
    <lineage>
        <taxon>Eukaryota</taxon>
        <taxon>Viridiplantae</taxon>
        <taxon>Streptophyta</taxon>
        <taxon>Embryophyta</taxon>
        <taxon>Tracheophyta</taxon>
        <taxon>Spermatophyta</taxon>
        <taxon>Magnoliopsida</taxon>
        <taxon>Trochodendrales</taxon>
        <taxon>Trochodendraceae</taxon>
        <taxon>Tetracentron</taxon>
    </lineage>
</organism>
<dbReference type="SUPFAM" id="SSF46689">
    <property type="entry name" value="Homeodomain-like"/>
    <property type="match status" value="1"/>
</dbReference>
<feature type="region of interest" description="Disordered" evidence="4">
    <location>
        <begin position="43"/>
        <end position="73"/>
    </location>
</feature>
<protein>
    <recommendedName>
        <fullName evidence="5">Myb-like domain-containing protein</fullName>
    </recommendedName>
</protein>
<dbReference type="InterPro" id="IPR009057">
    <property type="entry name" value="Homeodomain-like_sf"/>
</dbReference>
<dbReference type="PANTHER" id="PTHR47999:SF96">
    <property type="entry name" value="TRANSCRIPTION REPRESSOR MYB6-LIKE"/>
    <property type="match status" value="1"/>
</dbReference>
<dbReference type="GO" id="GO:0005634">
    <property type="term" value="C:nucleus"/>
    <property type="evidence" value="ECO:0007669"/>
    <property type="project" value="UniProtKB-SubCell"/>
</dbReference>
<dbReference type="OMA" id="GNEYCIQ"/>
<dbReference type="PANTHER" id="PTHR47999">
    <property type="entry name" value="TRANSCRIPTION FACTOR MYB8-RELATED-RELATED"/>
    <property type="match status" value="1"/>
</dbReference>
<evidence type="ECO:0000256" key="2">
    <source>
        <dbReference type="ARBA" id="ARBA00023125"/>
    </source>
</evidence>